<dbReference type="PANTHER" id="PTHR43823:SF3">
    <property type="entry name" value="MULTIDRUG EXPORT PROTEIN MEPA"/>
    <property type="match status" value="1"/>
</dbReference>
<evidence type="ECO:0000256" key="2">
    <source>
        <dbReference type="ARBA" id="ARBA00008417"/>
    </source>
</evidence>
<feature type="transmembrane region" description="Helical" evidence="10">
    <location>
        <begin position="98"/>
        <end position="120"/>
    </location>
</feature>
<organism evidence="11 12">
    <name type="scientific">Coprobacter fastidiosus</name>
    <dbReference type="NCBI Taxonomy" id="1099853"/>
    <lineage>
        <taxon>Bacteria</taxon>
        <taxon>Pseudomonadati</taxon>
        <taxon>Bacteroidota</taxon>
        <taxon>Bacteroidia</taxon>
        <taxon>Bacteroidales</taxon>
        <taxon>Barnesiellaceae</taxon>
        <taxon>Coprobacter</taxon>
    </lineage>
</organism>
<keyword evidence="6 10" id="KW-0812">Transmembrane</keyword>
<dbReference type="Pfam" id="PF01554">
    <property type="entry name" value="MatE"/>
    <property type="match status" value="2"/>
</dbReference>
<evidence type="ECO:0000256" key="10">
    <source>
        <dbReference type="SAM" id="Phobius"/>
    </source>
</evidence>
<feature type="transmembrane region" description="Helical" evidence="10">
    <location>
        <begin position="391"/>
        <end position="415"/>
    </location>
</feature>
<feature type="transmembrane region" description="Helical" evidence="10">
    <location>
        <begin position="60"/>
        <end position="86"/>
    </location>
</feature>
<evidence type="ECO:0000256" key="9">
    <source>
        <dbReference type="ARBA" id="ARBA00023251"/>
    </source>
</evidence>
<feature type="transmembrane region" description="Helical" evidence="10">
    <location>
        <begin position="275"/>
        <end position="298"/>
    </location>
</feature>
<dbReference type="GO" id="GO:0046677">
    <property type="term" value="P:response to antibiotic"/>
    <property type="evidence" value="ECO:0007669"/>
    <property type="project" value="UniProtKB-KW"/>
</dbReference>
<feature type="transmembrane region" description="Helical" evidence="10">
    <location>
        <begin position="361"/>
        <end position="379"/>
    </location>
</feature>
<dbReference type="PIRSF" id="PIRSF006603">
    <property type="entry name" value="DinF"/>
    <property type="match status" value="1"/>
</dbReference>
<sequence>MTQSTPPSNKLETEPVGKLLWQYAVPAIVGTMVMSLYTIIDRIFIGQGVGPDAISGLALTFPIMNLTAAVGMLVGAGASARISIVLGQKDPVRAEKILGNSLVLTLALAACYILFFIFFMDDILRQFGGSDKTIPYAREFLFYLLPGMALTNLCYSFNNMMRASGYPQKAMITMLIGAVMNVILDPIFIFWFKMGIKGAAIATVISMAVSTAFVMYHFIGKESSIRFHKHSFRLQGQIIRNIVSIGMSPFLINLTASAVAVFMNTSLQKYGGDTAIGAFGIINSYGMLIVMLIIGLCQGMQPIVGFNFGAGNLQRMQKALTLTATVATIITSLGFIGSTFFPHYLARAFTTDSHLIDVSSVGLRITMMMFPIVGAQIVITNFFQSIGKASISIFLSLSRQVLFLIPAILLLPGIWGLDGVWSASPTADGIATLITVWVLFMQRKLFKPNTKSGINKNVENQEPV</sequence>
<evidence type="ECO:0000313" key="12">
    <source>
        <dbReference type="Proteomes" id="UP000262954"/>
    </source>
</evidence>
<dbReference type="InterPro" id="IPR002528">
    <property type="entry name" value="MATE_fam"/>
</dbReference>
<evidence type="ECO:0000256" key="3">
    <source>
        <dbReference type="ARBA" id="ARBA00022106"/>
    </source>
</evidence>
<evidence type="ECO:0000256" key="4">
    <source>
        <dbReference type="ARBA" id="ARBA00022448"/>
    </source>
</evidence>
<protein>
    <recommendedName>
        <fullName evidence="3">Multidrug export protein MepA</fullName>
    </recommendedName>
</protein>
<keyword evidence="8 10" id="KW-0472">Membrane</keyword>
<dbReference type="InterPro" id="IPR051327">
    <property type="entry name" value="MATE_MepA_subfamily"/>
</dbReference>
<evidence type="ECO:0000256" key="8">
    <source>
        <dbReference type="ARBA" id="ARBA00023136"/>
    </source>
</evidence>
<feature type="transmembrane region" description="Helical" evidence="10">
    <location>
        <begin position="319"/>
        <end position="341"/>
    </location>
</feature>
<feature type="transmembrane region" description="Helical" evidence="10">
    <location>
        <begin position="140"/>
        <end position="158"/>
    </location>
</feature>
<dbReference type="GO" id="GO:0042910">
    <property type="term" value="F:xenobiotic transmembrane transporter activity"/>
    <property type="evidence" value="ECO:0007669"/>
    <property type="project" value="InterPro"/>
</dbReference>
<feature type="transmembrane region" description="Helical" evidence="10">
    <location>
        <begin position="198"/>
        <end position="219"/>
    </location>
</feature>
<keyword evidence="9" id="KW-0046">Antibiotic resistance</keyword>
<proteinExistence type="inferred from homology"/>
<dbReference type="EMBL" id="DNWC01000014">
    <property type="protein sequence ID" value="HBJ07525.1"/>
    <property type="molecule type" value="Genomic_DNA"/>
</dbReference>
<evidence type="ECO:0000313" key="11">
    <source>
        <dbReference type="EMBL" id="HBJ07525.1"/>
    </source>
</evidence>
<evidence type="ECO:0000256" key="6">
    <source>
        <dbReference type="ARBA" id="ARBA00022692"/>
    </source>
</evidence>
<dbReference type="PANTHER" id="PTHR43823">
    <property type="entry name" value="SPORULATION PROTEIN YKVU"/>
    <property type="match status" value="1"/>
</dbReference>
<comment type="similarity">
    <text evidence="2">Belongs to the multi antimicrobial extrusion (MATE) (TC 2.A.66.1) family. MepA subfamily.</text>
</comment>
<feature type="transmembrane region" description="Helical" evidence="10">
    <location>
        <begin position="239"/>
        <end position="263"/>
    </location>
</feature>
<keyword evidence="4" id="KW-0813">Transport</keyword>
<comment type="caution">
    <text evidence="11">The sequence shown here is derived from an EMBL/GenBank/DDBJ whole genome shotgun (WGS) entry which is preliminary data.</text>
</comment>
<comment type="subcellular location">
    <subcellularLocation>
        <location evidence="1">Cell membrane</location>
        <topology evidence="1">Multi-pass membrane protein</topology>
    </subcellularLocation>
</comment>
<dbReference type="RefSeq" id="WP_303008788.1">
    <property type="nucleotide sequence ID" value="NZ_CAUAJF010000049.1"/>
</dbReference>
<dbReference type="GO" id="GO:0005886">
    <property type="term" value="C:plasma membrane"/>
    <property type="evidence" value="ECO:0007669"/>
    <property type="project" value="UniProtKB-SubCell"/>
</dbReference>
<dbReference type="GO" id="GO:0015297">
    <property type="term" value="F:antiporter activity"/>
    <property type="evidence" value="ECO:0007669"/>
    <property type="project" value="InterPro"/>
</dbReference>
<keyword evidence="5" id="KW-1003">Cell membrane</keyword>
<feature type="transmembrane region" description="Helical" evidence="10">
    <location>
        <begin position="20"/>
        <end position="40"/>
    </location>
</feature>
<feature type="transmembrane region" description="Helical" evidence="10">
    <location>
        <begin position="421"/>
        <end position="441"/>
    </location>
</feature>
<dbReference type="NCBIfam" id="TIGR00797">
    <property type="entry name" value="matE"/>
    <property type="match status" value="1"/>
</dbReference>
<dbReference type="InterPro" id="IPR048279">
    <property type="entry name" value="MdtK-like"/>
</dbReference>
<evidence type="ECO:0000256" key="7">
    <source>
        <dbReference type="ARBA" id="ARBA00022989"/>
    </source>
</evidence>
<dbReference type="Proteomes" id="UP000262954">
    <property type="component" value="Unassembled WGS sequence"/>
</dbReference>
<accession>A0A354LZ36</accession>
<dbReference type="AlphaFoldDB" id="A0A354LZ36"/>
<feature type="transmembrane region" description="Helical" evidence="10">
    <location>
        <begin position="170"/>
        <end position="192"/>
    </location>
</feature>
<gene>
    <name evidence="11" type="ORF">DDY73_00835</name>
</gene>
<keyword evidence="7 10" id="KW-1133">Transmembrane helix</keyword>
<name>A0A354LZ36_9BACT</name>
<dbReference type="InterPro" id="IPR045070">
    <property type="entry name" value="MATE_MepA-like"/>
</dbReference>
<dbReference type="CDD" id="cd13143">
    <property type="entry name" value="MATE_MepA_like"/>
    <property type="match status" value="1"/>
</dbReference>
<evidence type="ECO:0000256" key="1">
    <source>
        <dbReference type="ARBA" id="ARBA00004651"/>
    </source>
</evidence>
<evidence type="ECO:0000256" key="5">
    <source>
        <dbReference type="ARBA" id="ARBA00022475"/>
    </source>
</evidence>
<reference evidence="11 12" key="1">
    <citation type="journal article" date="2018" name="Nat. Biotechnol.">
        <title>A standardized bacterial taxonomy based on genome phylogeny substantially revises the tree of life.</title>
        <authorList>
            <person name="Parks D.H."/>
            <person name="Chuvochina M."/>
            <person name="Waite D.W."/>
            <person name="Rinke C."/>
            <person name="Skarshewski A."/>
            <person name="Chaumeil P.A."/>
            <person name="Hugenholtz P."/>
        </authorList>
    </citation>
    <scope>NUCLEOTIDE SEQUENCE [LARGE SCALE GENOMIC DNA]</scope>
    <source>
        <strain evidence="11">UBA11482</strain>
    </source>
</reference>